<dbReference type="EMBL" id="JAENIL010000002">
    <property type="protein sequence ID" value="MBK1875417.1"/>
    <property type="molecule type" value="Genomic_DNA"/>
</dbReference>
<dbReference type="SUPFAM" id="SSF53335">
    <property type="entry name" value="S-adenosyl-L-methionine-dependent methyltransferases"/>
    <property type="match status" value="1"/>
</dbReference>
<evidence type="ECO:0008006" key="3">
    <source>
        <dbReference type="Google" id="ProtNLM"/>
    </source>
</evidence>
<accession>A0A934RR85</accession>
<name>A0A934RR85_9BACT</name>
<comment type="caution">
    <text evidence="1">The sequence shown here is derived from an EMBL/GenBank/DDBJ whole genome shotgun (WGS) entry which is preliminary data.</text>
</comment>
<reference evidence="1" key="1">
    <citation type="submission" date="2021-01" db="EMBL/GenBank/DDBJ databases">
        <title>Modified the classification status of verrucomicrobia.</title>
        <authorList>
            <person name="Feng X."/>
        </authorList>
    </citation>
    <scope>NUCLEOTIDE SEQUENCE</scope>
    <source>
        <strain evidence="1">KCTC 13126</strain>
    </source>
</reference>
<proteinExistence type="predicted"/>
<protein>
    <recommendedName>
        <fullName evidence="3">Class I SAM-dependent methyltransferase</fullName>
    </recommendedName>
</protein>
<dbReference type="Gene3D" id="3.40.50.150">
    <property type="entry name" value="Vaccinia Virus protein VP39"/>
    <property type="match status" value="1"/>
</dbReference>
<keyword evidence="2" id="KW-1185">Reference proteome</keyword>
<dbReference type="InterPro" id="IPR029063">
    <property type="entry name" value="SAM-dependent_MTases_sf"/>
</dbReference>
<evidence type="ECO:0000313" key="1">
    <source>
        <dbReference type="EMBL" id="MBK1875417.1"/>
    </source>
</evidence>
<evidence type="ECO:0000313" key="2">
    <source>
        <dbReference type="Proteomes" id="UP000617628"/>
    </source>
</evidence>
<organism evidence="1 2">
    <name type="scientific">Pelagicoccus mobilis</name>
    <dbReference type="NCBI Taxonomy" id="415221"/>
    <lineage>
        <taxon>Bacteria</taxon>
        <taxon>Pseudomonadati</taxon>
        <taxon>Verrucomicrobiota</taxon>
        <taxon>Opitutia</taxon>
        <taxon>Puniceicoccales</taxon>
        <taxon>Pelagicoccaceae</taxon>
        <taxon>Pelagicoccus</taxon>
    </lineage>
</organism>
<gene>
    <name evidence="1" type="ORF">JIN87_00985</name>
</gene>
<dbReference type="Proteomes" id="UP000617628">
    <property type="component" value="Unassembled WGS sequence"/>
</dbReference>
<dbReference type="AlphaFoldDB" id="A0A934RR85"/>
<dbReference type="RefSeq" id="WP_200353635.1">
    <property type="nucleotide sequence ID" value="NZ_JAENIL010000002.1"/>
</dbReference>
<sequence length="241" mass="27680">MKKLFSKLRLLDKKRRIKKSAKELEVDKFETVEDLFTSYYENNTWSGGGEETRSGSGSTLKKTALLRDELPAFLAKHNFTRMLDAPCGDYNWFREIKRPGVTYIGGDIVKEMVEKNQASYGDESTSFIHFDIVSGEPPEVDVWFCRDVLLHFSYDLIFSFLENFVKSGVPYLLVSNYHEFEENIDIPTGTGRPLNLQVEPFNLPEPKDYIDDDVAGRRPKRMALWARETVAEALEKSGKLS</sequence>